<accession>A0ABW3RX04</accession>
<organism evidence="1 2">
    <name type="scientific">Paenibacillus puldeungensis</name>
    <dbReference type="NCBI Taxonomy" id="696536"/>
    <lineage>
        <taxon>Bacteria</taxon>
        <taxon>Bacillati</taxon>
        <taxon>Bacillota</taxon>
        <taxon>Bacilli</taxon>
        <taxon>Bacillales</taxon>
        <taxon>Paenibacillaceae</taxon>
        <taxon>Paenibacillus</taxon>
    </lineage>
</organism>
<evidence type="ECO:0008006" key="3">
    <source>
        <dbReference type="Google" id="ProtNLM"/>
    </source>
</evidence>
<keyword evidence="2" id="KW-1185">Reference proteome</keyword>
<protein>
    <recommendedName>
        <fullName evidence="3">SLH domain-containing protein</fullName>
    </recommendedName>
</protein>
<name>A0ABW3RX04_9BACL</name>
<dbReference type="Proteomes" id="UP001597262">
    <property type="component" value="Unassembled WGS sequence"/>
</dbReference>
<evidence type="ECO:0000313" key="2">
    <source>
        <dbReference type="Proteomes" id="UP001597262"/>
    </source>
</evidence>
<evidence type="ECO:0000313" key="1">
    <source>
        <dbReference type="EMBL" id="MFD1176934.1"/>
    </source>
</evidence>
<reference evidence="2" key="1">
    <citation type="journal article" date="2019" name="Int. J. Syst. Evol. Microbiol.">
        <title>The Global Catalogue of Microorganisms (GCM) 10K type strain sequencing project: providing services to taxonomists for standard genome sequencing and annotation.</title>
        <authorList>
            <consortium name="The Broad Institute Genomics Platform"/>
            <consortium name="The Broad Institute Genome Sequencing Center for Infectious Disease"/>
            <person name="Wu L."/>
            <person name="Ma J."/>
        </authorList>
    </citation>
    <scope>NUCLEOTIDE SEQUENCE [LARGE SCALE GENOMIC DNA]</scope>
    <source>
        <strain evidence="2">CCUG 59189</strain>
    </source>
</reference>
<comment type="caution">
    <text evidence="1">The sequence shown here is derived from an EMBL/GenBank/DDBJ whole genome shotgun (WGS) entry which is preliminary data.</text>
</comment>
<gene>
    <name evidence="1" type="ORF">ACFQ3W_11565</name>
</gene>
<proteinExistence type="predicted"/>
<dbReference type="EMBL" id="JBHTLM010000007">
    <property type="protein sequence ID" value="MFD1176934.1"/>
    <property type="molecule type" value="Genomic_DNA"/>
</dbReference>
<sequence length="72" mass="7579">MVQGSFQSLPTFSDFKKSSPYAIDVIMSLTRSGALQGYQGKATSGLDHTSGSCSVPVPVAFRYAVHGLPQLG</sequence>